<protein>
    <submittedName>
        <fullName evidence="3">Uncharacterized protein</fullName>
    </submittedName>
</protein>
<evidence type="ECO:0000256" key="1">
    <source>
        <dbReference type="SAM" id="MobiDB-lite"/>
    </source>
</evidence>
<evidence type="ECO:0000313" key="4">
    <source>
        <dbReference type="Proteomes" id="UP000215506"/>
    </source>
</evidence>
<evidence type="ECO:0000256" key="2">
    <source>
        <dbReference type="SAM" id="Phobius"/>
    </source>
</evidence>
<dbReference type="EMBL" id="NGAF01000008">
    <property type="protein sequence ID" value="OXR43713.1"/>
    <property type="molecule type" value="Genomic_DNA"/>
</dbReference>
<comment type="caution">
    <text evidence="3">The sequence shown here is derived from an EMBL/GenBank/DDBJ whole genome shotgun (WGS) entry which is preliminary data.</text>
</comment>
<evidence type="ECO:0000313" key="3">
    <source>
        <dbReference type="EMBL" id="OXR43713.1"/>
    </source>
</evidence>
<dbReference type="RefSeq" id="WP_094026146.1">
    <property type="nucleotide sequence ID" value="NZ_NGAF01000008.1"/>
</dbReference>
<keyword evidence="2" id="KW-0472">Membrane</keyword>
<dbReference type="AlphaFoldDB" id="A0A231H442"/>
<feature type="compositionally biased region" description="Pro residues" evidence="1">
    <location>
        <begin position="1"/>
        <end position="11"/>
    </location>
</feature>
<accession>A0A231H442</accession>
<proteinExistence type="predicted"/>
<reference evidence="3 4" key="1">
    <citation type="submission" date="2017-07" db="EMBL/GenBank/DDBJ databases">
        <title>First draft Genome Sequence of Nocardia cerradoensis isolated from human infection.</title>
        <authorList>
            <person name="Carrasco G."/>
        </authorList>
    </citation>
    <scope>NUCLEOTIDE SEQUENCE [LARGE SCALE GENOMIC DNA]</scope>
    <source>
        <strain evidence="3 4">CNM20130759</strain>
    </source>
</reference>
<feature type="region of interest" description="Disordered" evidence="1">
    <location>
        <begin position="1"/>
        <end position="35"/>
    </location>
</feature>
<keyword evidence="4" id="KW-1185">Reference proteome</keyword>
<keyword evidence="2" id="KW-1133">Transmembrane helix</keyword>
<name>A0A231H442_9NOCA</name>
<feature type="transmembrane region" description="Helical" evidence="2">
    <location>
        <begin position="82"/>
        <end position="104"/>
    </location>
</feature>
<feature type="transmembrane region" description="Helical" evidence="2">
    <location>
        <begin position="57"/>
        <end position="76"/>
    </location>
</feature>
<keyword evidence="2" id="KW-0812">Transmembrane</keyword>
<feature type="transmembrane region" description="Helical" evidence="2">
    <location>
        <begin position="136"/>
        <end position="154"/>
    </location>
</feature>
<gene>
    <name evidence="3" type="ORF">B7C42_03948</name>
</gene>
<organism evidence="3 4">
    <name type="scientific">Nocardia cerradoensis</name>
    <dbReference type="NCBI Taxonomy" id="85688"/>
    <lineage>
        <taxon>Bacteria</taxon>
        <taxon>Bacillati</taxon>
        <taxon>Actinomycetota</taxon>
        <taxon>Actinomycetes</taxon>
        <taxon>Mycobacteriales</taxon>
        <taxon>Nocardiaceae</taxon>
        <taxon>Nocardia</taxon>
    </lineage>
</organism>
<dbReference type="Proteomes" id="UP000215506">
    <property type="component" value="Unassembled WGS sequence"/>
</dbReference>
<sequence length="160" mass="16106">MPDPAPDPAAAPEPVAHTDTDTGPGRALESAPEPVATSPAGEVAIARMPFPVRAAQVLALGLAAVGIGCTVTAGWLSGSHVALITGLSFIASWLLGAIALAFGAVGASIRIGAVLLAILNALWTVPSIVVGRPPGWLGPVVSVLVAGLLLRRSARDWFEP</sequence>